<evidence type="ECO:0000256" key="1">
    <source>
        <dbReference type="SAM" id="MobiDB-lite"/>
    </source>
</evidence>
<reference evidence="2 3" key="1">
    <citation type="submission" date="2020-09" db="EMBL/GenBank/DDBJ databases">
        <title>Investigation of environmental microbes.</title>
        <authorList>
            <person name="Ou Y."/>
            <person name="Kang Q."/>
        </authorList>
    </citation>
    <scope>NUCLEOTIDE SEQUENCE [LARGE SCALE GENOMIC DNA]</scope>
    <source>
        <strain evidence="2 3">KJZ-14</strain>
    </source>
</reference>
<dbReference type="RefSeq" id="WP_190723881.1">
    <property type="nucleotide sequence ID" value="NZ_CP061539.1"/>
</dbReference>
<protein>
    <submittedName>
        <fullName evidence="2">Peptide chain release factor 4</fullName>
    </submittedName>
</protein>
<feature type="region of interest" description="Disordered" evidence="1">
    <location>
        <begin position="91"/>
        <end position="134"/>
    </location>
</feature>
<feature type="compositionally biased region" description="Polar residues" evidence="1">
    <location>
        <begin position="117"/>
        <end position="128"/>
    </location>
</feature>
<proteinExistence type="predicted"/>
<sequence length="159" mass="17515">MFRALALIAGGAVAGYITSQAQKTRPQSSTDLVSRATSGREVMSTMEGTMAKFFDSTVGKKLQPYALKTVEFAANVKKGMNEREAELKQRFETQKKDLRPGSLDTWDRPLDNKLHSTESSPAQQSSAPTVDAHVIESVEISGTQTRIERDAKLGDKFFE</sequence>
<dbReference type="AlphaFoldDB" id="A0A7H2BAZ9"/>
<name>A0A7H2BAZ9_9MICC</name>
<dbReference type="Proteomes" id="UP000516404">
    <property type="component" value="Chromosome"/>
</dbReference>
<dbReference type="KEGG" id="rter:IDM49_06060"/>
<dbReference type="EMBL" id="CP061539">
    <property type="protein sequence ID" value="QNV36845.1"/>
    <property type="molecule type" value="Genomic_DNA"/>
</dbReference>
<gene>
    <name evidence="2" type="ORF">IDM49_06060</name>
</gene>
<accession>A0A7H2BAZ9</accession>
<organism evidence="2 3">
    <name type="scientific">Rothia terrae</name>
    <dbReference type="NCBI Taxonomy" id="396015"/>
    <lineage>
        <taxon>Bacteria</taxon>
        <taxon>Bacillati</taxon>
        <taxon>Actinomycetota</taxon>
        <taxon>Actinomycetes</taxon>
        <taxon>Micrococcales</taxon>
        <taxon>Micrococcaceae</taxon>
        <taxon>Rothia</taxon>
    </lineage>
</organism>
<evidence type="ECO:0000313" key="2">
    <source>
        <dbReference type="EMBL" id="QNV36845.1"/>
    </source>
</evidence>
<feature type="compositionally biased region" description="Basic and acidic residues" evidence="1">
    <location>
        <begin position="91"/>
        <end position="116"/>
    </location>
</feature>
<keyword evidence="3" id="KW-1185">Reference proteome</keyword>
<evidence type="ECO:0000313" key="3">
    <source>
        <dbReference type="Proteomes" id="UP000516404"/>
    </source>
</evidence>
<dbReference type="GeneID" id="96623795"/>